<dbReference type="GO" id="GO:0016787">
    <property type="term" value="F:hydrolase activity"/>
    <property type="evidence" value="ECO:0007669"/>
    <property type="project" value="UniProtKB-KW"/>
</dbReference>
<dbReference type="SUPFAM" id="SSF109604">
    <property type="entry name" value="HD-domain/PDEase-like"/>
    <property type="match status" value="1"/>
</dbReference>
<dbReference type="AlphaFoldDB" id="A0A0D1BRH3"/>
<dbReference type="EMBL" id="JXSU01000007">
    <property type="protein sequence ID" value="KIS22915.1"/>
    <property type="molecule type" value="Genomic_DNA"/>
</dbReference>
<dbReference type="InterPro" id="IPR013976">
    <property type="entry name" value="HDOD"/>
</dbReference>
<dbReference type="Gene3D" id="1.10.3210.10">
    <property type="entry name" value="Hypothetical protein af1432"/>
    <property type="match status" value="1"/>
</dbReference>
<evidence type="ECO:0000313" key="2">
    <source>
        <dbReference type="EMBL" id="KIS22915.1"/>
    </source>
</evidence>
<dbReference type="PATRIC" id="fig|1379739.3.peg.1271"/>
<dbReference type="SMART" id="SM00471">
    <property type="entry name" value="HDc"/>
    <property type="match status" value="1"/>
</dbReference>
<dbReference type="HOGENOM" id="CLU_1335392_0_0_9"/>
<reference evidence="2 3" key="1">
    <citation type="submission" date="2014-06" db="EMBL/GenBank/DDBJ databases">
        <title>Genome characterization of distinct group I Clostridium botulinum lineages.</title>
        <authorList>
            <person name="Giordani F."/>
            <person name="Anselmo A."/>
            <person name="Fillo S."/>
            <person name="Palozzi A.M."/>
            <person name="Fortunato A."/>
            <person name="Gentile B."/>
            <person name="Ciammaruconi A."/>
            <person name="Anniballi F."/>
            <person name="De Medici D."/>
            <person name="Lista F."/>
        </authorList>
    </citation>
    <scope>NUCLEOTIDE SEQUENCE [LARGE SCALE GENOMIC DNA]</scope>
    <source>
        <strain evidence="2 3">B2 450</strain>
    </source>
</reference>
<accession>A0A0D1BRH3</accession>
<dbReference type="OrthoDB" id="9794480at2"/>
<dbReference type="InterPro" id="IPR003607">
    <property type="entry name" value="HD/PDEase_dom"/>
</dbReference>
<evidence type="ECO:0000313" key="3">
    <source>
        <dbReference type="Proteomes" id="UP000032250"/>
    </source>
</evidence>
<feature type="domain" description="HD/PDEase" evidence="1">
    <location>
        <begin position="22"/>
        <end position="153"/>
    </location>
</feature>
<gene>
    <name evidence="2" type="ORF">N495_04740</name>
</gene>
<proteinExistence type="predicted"/>
<dbReference type="Proteomes" id="UP000032250">
    <property type="component" value="Unassembled WGS sequence"/>
</dbReference>
<dbReference type="CDD" id="cd00077">
    <property type="entry name" value="HDc"/>
    <property type="match status" value="1"/>
</dbReference>
<organism evidence="2 3">
    <name type="scientific">Clostridium botulinum B2 450</name>
    <dbReference type="NCBI Taxonomy" id="1379739"/>
    <lineage>
        <taxon>Bacteria</taxon>
        <taxon>Bacillati</taxon>
        <taxon>Bacillota</taxon>
        <taxon>Clostridia</taxon>
        <taxon>Eubacteriales</taxon>
        <taxon>Clostridiaceae</taxon>
        <taxon>Clostridium</taxon>
    </lineage>
</organism>
<dbReference type="Pfam" id="PF08668">
    <property type="entry name" value="HDOD"/>
    <property type="match status" value="1"/>
</dbReference>
<protein>
    <submittedName>
        <fullName evidence="2">Phosphohydrolase</fullName>
    </submittedName>
</protein>
<name>A0A0D1BRH3_CLOBO</name>
<keyword evidence="2" id="KW-0378">Hydrolase</keyword>
<dbReference type="RefSeq" id="WP_043031696.1">
    <property type="nucleotide sequence ID" value="NZ_JXSU01000007.1"/>
</dbReference>
<evidence type="ECO:0000259" key="1">
    <source>
        <dbReference type="SMART" id="SM00471"/>
    </source>
</evidence>
<sequence length="202" mass="23195">MCRKYPDKNTAIKVLEQAEKLNPGPWKQHSEFVALACKNIAKHCTDMDSDKAYVLGLLHDIGRRVGVVSERHMIAGYKYCMEQGWDEVAKICVTHSFIIQDIDSAIGKWDVTKEEYELTKNIINSAVYDDYDLLVQLSDALALSTGFCLLEKRFVDVTCRYGVNEYTIARWKKTIEIKGYFEEKIKCSIYDILPDVKETTFA</sequence>
<comment type="caution">
    <text evidence="2">The sequence shown here is derived from an EMBL/GenBank/DDBJ whole genome shotgun (WGS) entry which is preliminary data.</text>
</comment>